<protein>
    <submittedName>
        <fullName evidence="5">M20 family metallopeptidase</fullName>
    </submittedName>
</protein>
<sequence length="436" mass="46869">MDDHSADGSLQSAIATLNQLIAFPSVSSTSNEAITDWVARQLTGLGFSVSRTGYTDGRGISKCNLVAVRHPAMDSPPMTTPPAVNPSAGDDPDLDSVTATGGLAYFCHTDVVPADEWTGPAPLASNDAAWTASIVATPATPGNPAAFQPVVRDDRVYGRGACDMKGSLAAMLTAVARINPSQQVAPIWIVCTADEEIGFEGAKHVARHCPAYRELVQAQPICLIGEPTELDVVYAHKGICGFRIRSRGRAGHSAYDDGLNANERMVPMLNHLLEQCHRTRSSIDLQDTRFDPPTLSYNFGVSDHSNVINITPEHSDAWVSLRTMPGISGSDLVAEAQQEAERLGLSFHPIDGCDPLWTDPSDGDVKQLVGLAGTTARTVCYATDGGVLTELRRRIVFGPGSIHQAHTTDEWISLDQLRRGIRCFEQAVRTWCVAND</sequence>
<dbReference type="RefSeq" id="WP_150078012.1">
    <property type="nucleotide sequence ID" value="NZ_VWOX01000011.1"/>
</dbReference>
<proteinExistence type="predicted"/>
<dbReference type="AlphaFoldDB" id="A0A5M6D0G0"/>
<keyword evidence="2" id="KW-0378">Hydrolase</keyword>
<feature type="domain" description="Peptidase M20 dimerisation" evidence="4">
    <location>
        <begin position="234"/>
        <end position="343"/>
    </location>
</feature>
<dbReference type="SUPFAM" id="SSF53187">
    <property type="entry name" value="Zn-dependent exopeptidases"/>
    <property type="match status" value="1"/>
</dbReference>
<dbReference type="Gene3D" id="3.40.630.10">
    <property type="entry name" value="Zn peptidases"/>
    <property type="match status" value="2"/>
</dbReference>
<comment type="caution">
    <text evidence="5">The sequence shown here is derived from an EMBL/GenBank/DDBJ whole genome shotgun (WGS) entry which is preliminary data.</text>
</comment>
<accession>A0A5M6D0G0</accession>
<dbReference type="EMBL" id="VWOX01000011">
    <property type="protein sequence ID" value="KAA5540967.1"/>
    <property type="molecule type" value="Genomic_DNA"/>
</dbReference>
<keyword evidence="6" id="KW-1185">Reference proteome</keyword>
<evidence type="ECO:0000256" key="3">
    <source>
        <dbReference type="ARBA" id="ARBA00023285"/>
    </source>
</evidence>
<dbReference type="Proteomes" id="UP000324479">
    <property type="component" value="Unassembled WGS sequence"/>
</dbReference>
<evidence type="ECO:0000259" key="4">
    <source>
        <dbReference type="Pfam" id="PF07687"/>
    </source>
</evidence>
<keyword evidence="3" id="KW-0170">Cobalt</keyword>
<dbReference type="PANTHER" id="PTHR43808">
    <property type="entry name" value="ACETYLORNITHINE DEACETYLASE"/>
    <property type="match status" value="1"/>
</dbReference>
<dbReference type="InterPro" id="IPR011650">
    <property type="entry name" value="Peptidase_M20_dimer"/>
</dbReference>
<dbReference type="InterPro" id="IPR002933">
    <property type="entry name" value="Peptidase_M20"/>
</dbReference>
<gene>
    <name evidence="5" type="ORF">FYK55_18865</name>
</gene>
<organism evidence="5 6">
    <name type="scientific">Roseiconus nitratireducens</name>
    <dbReference type="NCBI Taxonomy" id="2605748"/>
    <lineage>
        <taxon>Bacteria</taxon>
        <taxon>Pseudomonadati</taxon>
        <taxon>Planctomycetota</taxon>
        <taxon>Planctomycetia</taxon>
        <taxon>Pirellulales</taxon>
        <taxon>Pirellulaceae</taxon>
        <taxon>Roseiconus</taxon>
    </lineage>
</organism>
<dbReference type="SUPFAM" id="SSF55031">
    <property type="entry name" value="Bacterial exopeptidase dimerisation domain"/>
    <property type="match status" value="1"/>
</dbReference>
<keyword evidence="1" id="KW-0479">Metal-binding</keyword>
<dbReference type="Pfam" id="PF01546">
    <property type="entry name" value="Peptidase_M20"/>
    <property type="match status" value="1"/>
</dbReference>
<dbReference type="Pfam" id="PF07687">
    <property type="entry name" value="M20_dimer"/>
    <property type="match status" value="1"/>
</dbReference>
<name>A0A5M6D0G0_9BACT</name>
<dbReference type="InterPro" id="IPR036264">
    <property type="entry name" value="Bact_exopeptidase_dim_dom"/>
</dbReference>
<dbReference type="CDD" id="cd03894">
    <property type="entry name" value="M20_ArgE"/>
    <property type="match status" value="1"/>
</dbReference>
<dbReference type="Gene3D" id="3.30.70.360">
    <property type="match status" value="1"/>
</dbReference>
<reference evidence="5 6" key="1">
    <citation type="submission" date="2019-08" db="EMBL/GenBank/DDBJ databases">
        <authorList>
            <person name="Dhanesh K."/>
            <person name="Kumar G."/>
            <person name="Sasikala C."/>
            <person name="Venkata Ramana C."/>
        </authorList>
    </citation>
    <scope>NUCLEOTIDE SEQUENCE [LARGE SCALE GENOMIC DNA]</scope>
    <source>
        <strain evidence="5 6">JC645</strain>
    </source>
</reference>
<evidence type="ECO:0000256" key="2">
    <source>
        <dbReference type="ARBA" id="ARBA00022801"/>
    </source>
</evidence>
<evidence type="ECO:0000256" key="1">
    <source>
        <dbReference type="ARBA" id="ARBA00022723"/>
    </source>
</evidence>
<dbReference type="PANTHER" id="PTHR43808:SF31">
    <property type="entry name" value="N-ACETYL-L-CITRULLINE DEACETYLASE"/>
    <property type="match status" value="1"/>
</dbReference>
<evidence type="ECO:0000313" key="5">
    <source>
        <dbReference type="EMBL" id="KAA5540967.1"/>
    </source>
</evidence>
<evidence type="ECO:0000313" key="6">
    <source>
        <dbReference type="Proteomes" id="UP000324479"/>
    </source>
</evidence>
<dbReference type="GO" id="GO:0006526">
    <property type="term" value="P:L-arginine biosynthetic process"/>
    <property type="evidence" value="ECO:0007669"/>
    <property type="project" value="TreeGrafter"/>
</dbReference>
<dbReference type="GO" id="GO:0046872">
    <property type="term" value="F:metal ion binding"/>
    <property type="evidence" value="ECO:0007669"/>
    <property type="project" value="UniProtKB-KW"/>
</dbReference>
<dbReference type="InterPro" id="IPR050072">
    <property type="entry name" value="Peptidase_M20A"/>
</dbReference>
<dbReference type="GO" id="GO:0008777">
    <property type="term" value="F:acetylornithine deacetylase activity"/>
    <property type="evidence" value="ECO:0007669"/>
    <property type="project" value="TreeGrafter"/>
</dbReference>